<keyword evidence="6 8" id="KW-0472">Membrane</keyword>
<dbReference type="GO" id="GO:0022857">
    <property type="term" value="F:transmembrane transporter activity"/>
    <property type="evidence" value="ECO:0007669"/>
    <property type="project" value="InterPro"/>
</dbReference>
<organism evidence="9 10">
    <name type="scientific">Pararhodospirillum photometricum DSM 122</name>
    <dbReference type="NCBI Taxonomy" id="1150469"/>
    <lineage>
        <taxon>Bacteria</taxon>
        <taxon>Pseudomonadati</taxon>
        <taxon>Pseudomonadota</taxon>
        <taxon>Alphaproteobacteria</taxon>
        <taxon>Rhodospirillales</taxon>
        <taxon>Rhodospirillaceae</taxon>
        <taxon>Pararhodospirillum</taxon>
    </lineage>
</organism>
<dbReference type="AlphaFoldDB" id="H6SK70"/>
<dbReference type="InterPro" id="IPR003400">
    <property type="entry name" value="ExbD"/>
</dbReference>
<dbReference type="GO" id="GO:0015031">
    <property type="term" value="P:protein transport"/>
    <property type="evidence" value="ECO:0007669"/>
    <property type="project" value="UniProtKB-KW"/>
</dbReference>
<dbReference type="eggNOG" id="COG0848">
    <property type="taxonomic scope" value="Bacteria"/>
</dbReference>
<evidence type="ECO:0000256" key="5">
    <source>
        <dbReference type="ARBA" id="ARBA00022989"/>
    </source>
</evidence>
<keyword evidence="10" id="KW-1185">Reference proteome</keyword>
<gene>
    <name evidence="9" type="primary">exbD1</name>
    <name evidence="9" type="ORF">RSPPHO_01759</name>
</gene>
<evidence type="ECO:0000256" key="1">
    <source>
        <dbReference type="ARBA" id="ARBA00004162"/>
    </source>
</evidence>
<dbReference type="KEGG" id="rpm:RSPPHO_01759"/>
<keyword evidence="7" id="KW-0813">Transport</keyword>
<keyword evidence="3" id="KW-1003">Cell membrane</keyword>
<dbReference type="HOGENOM" id="CLU_085305_1_1_5"/>
<evidence type="ECO:0000256" key="7">
    <source>
        <dbReference type="RuleBase" id="RU003879"/>
    </source>
</evidence>
<dbReference type="Proteomes" id="UP000033220">
    <property type="component" value="Chromosome DSM 122"/>
</dbReference>
<evidence type="ECO:0000256" key="2">
    <source>
        <dbReference type="ARBA" id="ARBA00005811"/>
    </source>
</evidence>
<dbReference type="Pfam" id="PF02472">
    <property type="entry name" value="ExbD"/>
    <property type="match status" value="1"/>
</dbReference>
<name>H6SK70_PARPM</name>
<feature type="transmembrane region" description="Helical" evidence="8">
    <location>
        <begin position="28"/>
        <end position="47"/>
    </location>
</feature>
<dbReference type="GO" id="GO:0005886">
    <property type="term" value="C:plasma membrane"/>
    <property type="evidence" value="ECO:0007669"/>
    <property type="project" value="UniProtKB-SubCell"/>
</dbReference>
<comment type="similarity">
    <text evidence="2 7">Belongs to the ExbD/TolR family.</text>
</comment>
<dbReference type="PANTHER" id="PTHR30558">
    <property type="entry name" value="EXBD MEMBRANE COMPONENT OF PMF-DRIVEN MACROMOLECULE IMPORT SYSTEM"/>
    <property type="match status" value="1"/>
</dbReference>
<sequence>MARGGQAMIDEPVHDAPEPIATLNTTPLVDVMLVLLIIFLITVPVVATQAPVRLPHATASPVEEARDSVSVVVHRDGRVSVAGAEVAGPALSAALQEVAGRQPVPPVHVRADAEVPYAAVGRVLAACRRAGLSRIGFITQPAEPGA</sequence>
<evidence type="ECO:0000256" key="6">
    <source>
        <dbReference type="ARBA" id="ARBA00023136"/>
    </source>
</evidence>
<keyword evidence="4 7" id="KW-0812">Transmembrane</keyword>
<comment type="subcellular location">
    <subcellularLocation>
        <location evidence="1">Cell membrane</location>
        <topology evidence="1">Single-pass membrane protein</topology>
    </subcellularLocation>
    <subcellularLocation>
        <location evidence="7">Cell membrane</location>
        <topology evidence="7">Single-pass type II membrane protein</topology>
    </subcellularLocation>
</comment>
<dbReference type="EMBL" id="HE663493">
    <property type="protein sequence ID" value="CCG08385.1"/>
    <property type="molecule type" value="Genomic_DNA"/>
</dbReference>
<evidence type="ECO:0000256" key="8">
    <source>
        <dbReference type="SAM" id="Phobius"/>
    </source>
</evidence>
<dbReference type="Gene3D" id="3.30.420.270">
    <property type="match status" value="1"/>
</dbReference>
<evidence type="ECO:0000313" key="9">
    <source>
        <dbReference type="EMBL" id="CCG08385.1"/>
    </source>
</evidence>
<accession>H6SK70</accession>
<keyword evidence="5 8" id="KW-1133">Transmembrane helix</keyword>
<reference evidence="9 10" key="1">
    <citation type="submission" date="2012-02" db="EMBL/GenBank/DDBJ databases">
        <title>Shotgun genome sequence of Phaeospirillum photometricum DSM 122.</title>
        <authorList>
            <person name="Duquesne K."/>
            <person name="Sturgis J."/>
        </authorList>
    </citation>
    <scope>NUCLEOTIDE SEQUENCE [LARGE SCALE GENOMIC DNA]</scope>
    <source>
        <strain evidence="10">DSM122</strain>
    </source>
</reference>
<evidence type="ECO:0000256" key="4">
    <source>
        <dbReference type="ARBA" id="ARBA00022692"/>
    </source>
</evidence>
<proteinExistence type="inferred from homology"/>
<evidence type="ECO:0000313" key="10">
    <source>
        <dbReference type="Proteomes" id="UP000033220"/>
    </source>
</evidence>
<keyword evidence="7" id="KW-0653">Protein transport</keyword>
<protein>
    <submittedName>
        <fullName evidence="9">Biopolymer transport ExbD protein</fullName>
    </submittedName>
</protein>
<dbReference type="STRING" id="1150469.RSPPHO_01759"/>
<dbReference type="PATRIC" id="fig|1150469.3.peg.1988"/>
<dbReference type="PANTHER" id="PTHR30558:SF7">
    <property type="entry name" value="TOL-PAL SYSTEM PROTEIN TOLR"/>
    <property type="match status" value="1"/>
</dbReference>
<evidence type="ECO:0000256" key="3">
    <source>
        <dbReference type="ARBA" id="ARBA00022475"/>
    </source>
</evidence>